<evidence type="ECO:0000313" key="13">
    <source>
        <dbReference type="Proteomes" id="UP000255523"/>
    </source>
</evidence>
<reference evidence="12 13" key="1">
    <citation type="submission" date="2018-06" db="EMBL/GenBank/DDBJ databases">
        <authorList>
            <consortium name="Pathogen Informatics"/>
            <person name="Doyle S."/>
        </authorList>
    </citation>
    <scope>NUCLEOTIDE SEQUENCE [LARGE SCALE GENOMIC DNA]</scope>
    <source>
        <strain evidence="12 13">NCTC11087</strain>
    </source>
</reference>
<dbReference type="GO" id="GO:0015833">
    <property type="term" value="P:peptide transport"/>
    <property type="evidence" value="ECO:0007669"/>
    <property type="project" value="UniProtKB-KW"/>
</dbReference>
<feature type="transmembrane region" description="Helical" evidence="10">
    <location>
        <begin position="233"/>
        <end position="257"/>
    </location>
</feature>
<sequence length="314" mass="35148">MTEMQALQEMKFQPKDFEFAHESQELEKDEVMPARSAWKDSVSLFARNKGAVIGIVCIALITIFAIVAPMLSDWKYDAIDTSLQNIAPGAQHWFGTDNYGRDLWVRLWQGTRISLFVAVAAIFIDVVIGVTYGMISGYFGGKVDSVMQRIQEVINSIPTLVILTILLMVMKSSLFTIILALSFTEWIGMSRITRAQVLKTKEEEFVLASRTLGAGSFFIIFKEILPNIYSQMIIMVMMSIPNAIFYEAYLSFVGLGLPIPEASLGTLINDGFNTLTIYPFQMIIPVVVFSILMLSFNLVGDGLRDALDPTMKEM</sequence>
<dbReference type="InterPro" id="IPR035906">
    <property type="entry name" value="MetI-like_sf"/>
</dbReference>
<dbReference type="SUPFAM" id="SSF161098">
    <property type="entry name" value="MetI-like"/>
    <property type="match status" value="1"/>
</dbReference>
<feature type="transmembrane region" description="Helical" evidence="10">
    <location>
        <begin position="160"/>
        <end position="184"/>
    </location>
</feature>
<dbReference type="Gene3D" id="1.10.3720.10">
    <property type="entry name" value="MetI-like"/>
    <property type="match status" value="1"/>
</dbReference>
<evidence type="ECO:0000256" key="9">
    <source>
        <dbReference type="ARBA" id="ARBA00024202"/>
    </source>
</evidence>
<keyword evidence="3" id="KW-1003">Cell membrane</keyword>
<dbReference type="PANTHER" id="PTHR43386">
    <property type="entry name" value="OLIGOPEPTIDE TRANSPORT SYSTEM PERMEASE PROTEIN APPC"/>
    <property type="match status" value="1"/>
</dbReference>
<dbReference type="Pfam" id="PF12911">
    <property type="entry name" value="OppC_N"/>
    <property type="match status" value="1"/>
</dbReference>
<evidence type="ECO:0000256" key="8">
    <source>
        <dbReference type="ARBA" id="ARBA00023136"/>
    </source>
</evidence>
<dbReference type="GO" id="GO:0005886">
    <property type="term" value="C:plasma membrane"/>
    <property type="evidence" value="ECO:0007669"/>
    <property type="project" value="UniProtKB-SubCell"/>
</dbReference>
<evidence type="ECO:0000256" key="2">
    <source>
        <dbReference type="ARBA" id="ARBA00022448"/>
    </source>
</evidence>
<dbReference type="AlphaFoldDB" id="A0A380LKV9"/>
<dbReference type="RefSeq" id="WP_022789628.1">
    <property type="nucleotide sequence ID" value="NZ_JACJKL010000006.1"/>
</dbReference>
<protein>
    <submittedName>
        <fullName evidence="12">Oligopeptide transport system permease protein OppC (TC 3.A.1.5.1)</fullName>
    </submittedName>
</protein>
<evidence type="ECO:0000256" key="6">
    <source>
        <dbReference type="ARBA" id="ARBA00022927"/>
    </source>
</evidence>
<dbReference type="PANTHER" id="PTHR43386:SF24">
    <property type="entry name" value="OLIGOPEPTIDE TRANSPORT SYSTEM PERMEASE PROTEIN AMID"/>
    <property type="match status" value="1"/>
</dbReference>
<organism evidence="12 13">
    <name type="scientific">Faecalicoccus pleomorphus</name>
    <dbReference type="NCBI Taxonomy" id="1323"/>
    <lineage>
        <taxon>Bacteria</taxon>
        <taxon>Bacillati</taxon>
        <taxon>Bacillota</taxon>
        <taxon>Erysipelotrichia</taxon>
        <taxon>Erysipelotrichales</taxon>
        <taxon>Erysipelotrichaceae</taxon>
        <taxon>Faecalicoccus</taxon>
    </lineage>
</organism>
<feature type="transmembrane region" description="Helical" evidence="10">
    <location>
        <begin position="51"/>
        <end position="71"/>
    </location>
</feature>
<dbReference type="Pfam" id="PF00528">
    <property type="entry name" value="BPD_transp_1"/>
    <property type="match status" value="1"/>
</dbReference>
<keyword evidence="13" id="KW-1185">Reference proteome</keyword>
<dbReference type="Proteomes" id="UP000255523">
    <property type="component" value="Unassembled WGS sequence"/>
</dbReference>
<evidence type="ECO:0000259" key="11">
    <source>
        <dbReference type="PROSITE" id="PS50928"/>
    </source>
</evidence>
<keyword evidence="5" id="KW-0571">Peptide transport</keyword>
<evidence type="ECO:0000256" key="1">
    <source>
        <dbReference type="ARBA" id="ARBA00004651"/>
    </source>
</evidence>
<dbReference type="GO" id="GO:0055085">
    <property type="term" value="P:transmembrane transport"/>
    <property type="evidence" value="ECO:0007669"/>
    <property type="project" value="InterPro"/>
</dbReference>
<dbReference type="EMBL" id="UHFX01000003">
    <property type="protein sequence ID" value="SUO03835.1"/>
    <property type="molecule type" value="Genomic_DNA"/>
</dbReference>
<keyword evidence="8 10" id="KW-0472">Membrane</keyword>
<comment type="similarity">
    <text evidence="9">Belongs to the binding-protein-dependent transport system permease family. OppBC subfamily.</text>
</comment>
<comment type="subcellular location">
    <subcellularLocation>
        <location evidence="1 10">Cell membrane</location>
        <topology evidence="1 10">Multi-pass membrane protein</topology>
    </subcellularLocation>
</comment>
<keyword evidence="6" id="KW-0653">Protein transport</keyword>
<evidence type="ECO:0000256" key="3">
    <source>
        <dbReference type="ARBA" id="ARBA00022475"/>
    </source>
</evidence>
<dbReference type="GO" id="GO:0015031">
    <property type="term" value="P:protein transport"/>
    <property type="evidence" value="ECO:0007669"/>
    <property type="project" value="UniProtKB-KW"/>
</dbReference>
<gene>
    <name evidence="12" type="primary">oppC_1</name>
    <name evidence="12" type="ORF">NCTC11087_00712</name>
</gene>
<keyword evidence="2 10" id="KW-0813">Transport</keyword>
<evidence type="ECO:0000256" key="7">
    <source>
        <dbReference type="ARBA" id="ARBA00022989"/>
    </source>
</evidence>
<dbReference type="PROSITE" id="PS50928">
    <property type="entry name" value="ABC_TM1"/>
    <property type="match status" value="1"/>
</dbReference>
<dbReference type="GeneID" id="77461690"/>
<dbReference type="CDD" id="cd06261">
    <property type="entry name" value="TM_PBP2"/>
    <property type="match status" value="1"/>
</dbReference>
<evidence type="ECO:0000256" key="4">
    <source>
        <dbReference type="ARBA" id="ARBA00022692"/>
    </source>
</evidence>
<keyword evidence="4 10" id="KW-0812">Transmembrane</keyword>
<name>A0A380LKV9_9FIRM</name>
<accession>A0A380LKV9</accession>
<feature type="domain" description="ABC transmembrane type-1" evidence="11">
    <location>
        <begin position="111"/>
        <end position="300"/>
    </location>
</feature>
<proteinExistence type="inferred from homology"/>
<evidence type="ECO:0000313" key="12">
    <source>
        <dbReference type="EMBL" id="SUO03835.1"/>
    </source>
</evidence>
<feature type="transmembrane region" description="Helical" evidence="10">
    <location>
        <begin position="113"/>
        <end position="139"/>
    </location>
</feature>
<keyword evidence="7 10" id="KW-1133">Transmembrane helix</keyword>
<dbReference type="InterPro" id="IPR000515">
    <property type="entry name" value="MetI-like"/>
</dbReference>
<feature type="transmembrane region" description="Helical" evidence="10">
    <location>
        <begin position="277"/>
        <end position="299"/>
    </location>
</feature>
<dbReference type="InterPro" id="IPR025966">
    <property type="entry name" value="OppC_N"/>
</dbReference>
<evidence type="ECO:0000256" key="10">
    <source>
        <dbReference type="RuleBase" id="RU363032"/>
    </source>
</evidence>
<dbReference type="InterPro" id="IPR050366">
    <property type="entry name" value="BP-dependent_transpt_permease"/>
</dbReference>
<evidence type="ECO:0000256" key="5">
    <source>
        <dbReference type="ARBA" id="ARBA00022856"/>
    </source>
</evidence>